<dbReference type="PROSITE" id="PS50053">
    <property type="entry name" value="UBIQUITIN_2"/>
    <property type="match status" value="1"/>
</dbReference>
<protein>
    <recommendedName>
        <fullName evidence="1">Ubiquitin-like domain-containing protein</fullName>
    </recommendedName>
</protein>
<dbReference type="InterPro" id="IPR000626">
    <property type="entry name" value="Ubiquitin-like_dom"/>
</dbReference>
<gene>
    <name evidence="2" type="ORF">DILT_LOCUS16412</name>
</gene>
<proteinExistence type="predicted"/>
<dbReference type="AlphaFoldDB" id="A0A3P7NAR7"/>
<feature type="domain" description="Ubiquitin-like" evidence="1">
    <location>
        <begin position="1"/>
        <end position="54"/>
    </location>
</feature>
<evidence type="ECO:0000313" key="3">
    <source>
        <dbReference type="Proteomes" id="UP000281553"/>
    </source>
</evidence>
<dbReference type="EMBL" id="UYRU01084707">
    <property type="protein sequence ID" value="VDN34073.1"/>
    <property type="molecule type" value="Genomic_DNA"/>
</dbReference>
<dbReference type="OrthoDB" id="428577at2759"/>
<dbReference type="Proteomes" id="UP000281553">
    <property type="component" value="Unassembled WGS sequence"/>
</dbReference>
<sequence length="54" mass="6324">MLIYIAYRKADKFSIKVAENEKVGQLKEKISEIGHIPKVEQLLTFDGYFLEDTY</sequence>
<dbReference type="Pfam" id="PF00240">
    <property type="entry name" value="ubiquitin"/>
    <property type="match status" value="1"/>
</dbReference>
<feature type="non-terminal residue" evidence="2">
    <location>
        <position position="54"/>
    </location>
</feature>
<evidence type="ECO:0000259" key="1">
    <source>
        <dbReference type="PROSITE" id="PS50053"/>
    </source>
</evidence>
<dbReference type="Gene3D" id="3.10.20.90">
    <property type="entry name" value="Phosphatidylinositol 3-kinase Catalytic Subunit, Chain A, domain 1"/>
    <property type="match status" value="1"/>
</dbReference>
<name>A0A3P7NAR7_DIBLA</name>
<organism evidence="2 3">
    <name type="scientific">Dibothriocephalus latus</name>
    <name type="common">Fish tapeworm</name>
    <name type="synonym">Diphyllobothrium latum</name>
    <dbReference type="NCBI Taxonomy" id="60516"/>
    <lineage>
        <taxon>Eukaryota</taxon>
        <taxon>Metazoa</taxon>
        <taxon>Spiralia</taxon>
        <taxon>Lophotrochozoa</taxon>
        <taxon>Platyhelminthes</taxon>
        <taxon>Cestoda</taxon>
        <taxon>Eucestoda</taxon>
        <taxon>Diphyllobothriidea</taxon>
        <taxon>Diphyllobothriidae</taxon>
        <taxon>Dibothriocephalus</taxon>
    </lineage>
</organism>
<dbReference type="SUPFAM" id="SSF54236">
    <property type="entry name" value="Ubiquitin-like"/>
    <property type="match status" value="1"/>
</dbReference>
<accession>A0A3P7NAR7</accession>
<dbReference type="InterPro" id="IPR029071">
    <property type="entry name" value="Ubiquitin-like_domsf"/>
</dbReference>
<evidence type="ECO:0000313" key="2">
    <source>
        <dbReference type="EMBL" id="VDN34073.1"/>
    </source>
</evidence>
<dbReference type="CDD" id="cd17039">
    <property type="entry name" value="Ubl_ubiquitin_like"/>
    <property type="match status" value="1"/>
</dbReference>
<keyword evidence="3" id="KW-1185">Reference proteome</keyword>
<reference evidence="2 3" key="1">
    <citation type="submission" date="2018-11" db="EMBL/GenBank/DDBJ databases">
        <authorList>
            <consortium name="Pathogen Informatics"/>
        </authorList>
    </citation>
    <scope>NUCLEOTIDE SEQUENCE [LARGE SCALE GENOMIC DNA]</scope>
</reference>